<accession>A0A6J5JKG0</accession>
<dbReference type="Proteomes" id="UP000494301">
    <property type="component" value="Unassembled WGS sequence"/>
</dbReference>
<name>A0A6J5JKG0_9BURK</name>
<organism evidence="1 2">
    <name type="scientific">Burkholderia aenigmatica</name>
    <dbReference type="NCBI Taxonomy" id="2015348"/>
    <lineage>
        <taxon>Bacteria</taxon>
        <taxon>Pseudomonadati</taxon>
        <taxon>Pseudomonadota</taxon>
        <taxon>Betaproteobacteria</taxon>
        <taxon>Burkholderiales</taxon>
        <taxon>Burkholderiaceae</taxon>
        <taxon>Burkholderia</taxon>
        <taxon>Burkholderia cepacia complex</taxon>
    </lineage>
</organism>
<proteinExistence type="predicted"/>
<protein>
    <submittedName>
        <fullName evidence="1">Uncharacterized protein</fullName>
    </submittedName>
</protein>
<dbReference type="AlphaFoldDB" id="A0A6J5JKG0"/>
<gene>
    <name evidence="1" type="ORF">BLA3211_06921</name>
</gene>
<evidence type="ECO:0000313" key="2">
    <source>
        <dbReference type="Proteomes" id="UP000494301"/>
    </source>
</evidence>
<dbReference type="EMBL" id="CABWIL020000032">
    <property type="protein sequence ID" value="CAB3972344.1"/>
    <property type="molecule type" value="Genomic_DNA"/>
</dbReference>
<dbReference type="RefSeq" id="WP_175223128.1">
    <property type="nucleotide sequence ID" value="NZ_CABWIL020000032.1"/>
</dbReference>
<evidence type="ECO:0000313" key="1">
    <source>
        <dbReference type="EMBL" id="CAB3972344.1"/>
    </source>
</evidence>
<reference evidence="1 2" key="1">
    <citation type="submission" date="2020-04" db="EMBL/GenBank/DDBJ databases">
        <authorList>
            <person name="Depoorter E."/>
        </authorList>
    </citation>
    <scope>NUCLEOTIDE SEQUENCE [LARGE SCALE GENOMIC DNA]</scope>
    <source>
        <strain evidence="1 2">BCC0217</strain>
    </source>
</reference>
<sequence length="246" mass="26228">MNLYALNVTPVNGWATWQGSGRASMVLAGSGKSANVVRGAGTARMELQASGKGVRRAMGYSLPKLVLTSSGHGSLRSGVGGAATLILAWHYGQGGILVRSRGTARLQFNVDANSLMGRSAVASAGMQMLMRGEARTYRLVHGAALASVELDISNRISASVRDMPFVFAPRSRQFCVPRESRRFVVPHCNDRTPGFGYLLRYPDGTIAFDLIFDAMLYGADSTAGAIDDLERIVTIEMPGDAWAGTP</sequence>